<gene>
    <name evidence="1" type="ORF">B1A_01892</name>
</gene>
<dbReference type="SUPFAM" id="SSF46689">
    <property type="entry name" value="Homeodomain-like"/>
    <property type="match status" value="1"/>
</dbReference>
<name>T1DCI7_9ZZZZ</name>
<accession>T1DCI7</accession>
<dbReference type="InterPro" id="IPR036388">
    <property type="entry name" value="WH-like_DNA-bd_sf"/>
</dbReference>
<dbReference type="InterPro" id="IPR009057">
    <property type="entry name" value="Homeodomain-like_sf"/>
</dbReference>
<dbReference type="GO" id="GO:0004803">
    <property type="term" value="F:transposase activity"/>
    <property type="evidence" value="ECO:0007669"/>
    <property type="project" value="InterPro"/>
</dbReference>
<reference evidence="1" key="1">
    <citation type="submission" date="2013-08" db="EMBL/GenBank/DDBJ databases">
        <authorList>
            <person name="Mendez C."/>
            <person name="Richter M."/>
            <person name="Ferrer M."/>
            <person name="Sanchez J."/>
        </authorList>
    </citation>
    <scope>NUCLEOTIDE SEQUENCE</scope>
</reference>
<dbReference type="GO" id="GO:0003677">
    <property type="term" value="F:DNA binding"/>
    <property type="evidence" value="ECO:0007669"/>
    <property type="project" value="InterPro"/>
</dbReference>
<proteinExistence type="predicted"/>
<dbReference type="AlphaFoldDB" id="T1DCI7"/>
<dbReference type="InterPro" id="IPR002514">
    <property type="entry name" value="Transposase_8"/>
</dbReference>
<dbReference type="EMBL" id="AUZX01001419">
    <property type="protein sequence ID" value="EQD79144.1"/>
    <property type="molecule type" value="Genomic_DNA"/>
</dbReference>
<organism evidence="1">
    <name type="scientific">mine drainage metagenome</name>
    <dbReference type="NCBI Taxonomy" id="410659"/>
    <lineage>
        <taxon>unclassified sequences</taxon>
        <taxon>metagenomes</taxon>
        <taxon>ecological metagenomes</taxon>
    </lineage>
</organism>
<dbReference type="Pfam" id="PF01527">
    <property type="entry name" value="HTH_Tnp_1"/>
    <property type="match status" value="1"/>
</dbReference>
<dbReference type="Gene3D" id="1.10.10.10">
    <property type="entry name" value="Winged helix-like DNA-binding domain superfamily/Winged helix DNA-binding domain"/>
    <property type="match status" value="1"/>
</dbReference>
<sequence>MTTKTYTVEEKYNIIFESLSTNQPITEICRKYGISPSTYQIWKEQFLTGARSGLEGKARKNPYVKQVEELKATIADLAIANDALKKIQQGRKR</sequence>
<reference evidence="1" key="2">
    <citation type="journal article" date="2014" name="ISME J.">
        <title>Microbial stratification in low pH oxic and suboxic macroscopic growths along an acid mine drainage.</title>
        <authorList>
            <person name="Mendez-Garcia C."/>
            <person name="Mesa V."/>
            <person name="Sprenger R.R."/>
            <person name="Richter M."/>
            <person name="Diez M.S."/>
            <person name="Solano J."/>
            <person name="Bargiela R."/>
            <person name="Golyshina O.V."/>
            <person name="Manteca A."/>
            <person name="Ramos J.L."/>
            <person name="Gallego J.R."/>
            <person name="Llorente I."/>
            <person name="Martins Dos Santos V.A."/>
            <person name="Jensen O.N."/>
            <person name="Pelaez A.I."/>
            <person name="Sanchez J."/>
            <person name="Ferrer M."/>
        </authorList>
    </citation>
    <scope>NUCLEOTIDE SEQUENCE</scope>
</reference>
<dbReference type="GO" id="GO:0006313">
    <property type="term" value="P:DNA transposition"/>
    <property type="evidence" value="ECO:0007669"/>
    <property type="project" value="InterPro"/>
</dbReference>
<comment type="caution">
    <text evidence="1">The sequence shown here is derived from an EMBL/GenBank/DDBJ whole genome shotgun (WGS) entry which is preliminary data.</text>
</comment>
<protein>
    <submittedName>
        <fullName evidence="1">Transposase IS3/IS911 family protein</fullName>
    </submittedName>
</protein>
<evidence type="ECO:0000313" key="1">
    <source>
        <dbReference type="EMBL" id="EQD79144.1"/>
    </source>
</evidence>